<dbReference type="Proteomes" id="UP000310200">
    <property type="component" value="Unassembled WGS sequence"/>
</dbReference>
<accession>A0A4S2KI24</accession>
<keyword evidence="3" id="KW-1185">Reference proteome</keyword>
<proteinExistence type="predicted"/>
<evidence type="ECO:0000313" key="3">
    <source>
        <dbReference type="Proteomes" id="UP000310200"/>
    </source>
</evidence>
<evidence type="ECO:0000313" key="2">
    <source>
        <dbReference type="EMBL" id="TGZ47338.1"/>
    </source>
</evidence>
<feature type="region of interest" description="Disordered" evidence="1">
    <location>
        <begin position="349"/>
        <end position="386"/>
    </location>
</feature>
<comment type="caution">
    <text evidence="2">The sequence shown here is derived from an EMBL/GenBank/DDBJ whole genome shotgun (WGS) entry which is preliminary data.</text>
</comment>
<feature type="compositionally biased region" description="Basic and acidic residues" evidence="1">
    <location>
        <begin position="376"/>
        <end position="386"/>
    </location>
</feature>
<evidence type="ECO:0000256" key="1">
    <source>
        <dbReference type="SAM" id="MobiDB-lite"/>
    </source>
</evidence>
<dbReference type="EMBL" id="QBLH01002732">
    <property type="protein sequence ID" value="TGZ47338.1"/>
    <property type="molecule type" value="Genomic_DNA"/>
</dbReference>
<dbReference type="AlphaFoldDB" id="A0A4S2KI24"/>
<protein>
    <submittedName>
        <fullName evidence="2">Uncharacterized protein</fullName>
    </submittedName>
</protein>
<reference evidence="2 3" key="1">
    <citation type="journal article" date="2019" name="Philos. Trans. R. Soc. Lond., B, Biol. Sci.">
        <title>Ant behaviour and brain gene expression of defending hosts depend on the ecological success of the intruding social parasite.</title>
        <authorList>
            <person name="Kaur R."/>
            <person name="Stoldt M."/>
            <person name="Jongepier E."/>
            <person name="Feldmeyer B."/>
            <person name="Menzel F."/>
            <person name="Bornberg-Bauer E."/>
            <person name="Foitzik S."/>
        </authorList>
    </citation>
    <scope>NUCLEOTIDE SEQUENCE [LARGE SCALE GENOMIC DNA]</scope>
    <source>
        <tissue evidence="2">Whole body</tissue>
    </source>
</reference>
<name>A0A4S2KI24_9HYME</name>
<sequence length="386" mass="43085">MMNLNGNWFVVNVVVCESEPCKFASNIVGAFARDRHSRDTYTWARACDIRGTRKLARSFGILDGEAWFAHRVGERIHQEQSCTHRTFSGVMSGVMYVVTAVVYTFTTSEISSAVRPARCFSSARQRNRDECVSIGADLIDRLLRAAGSRVVEHTRAYTSCSYEDPPRYLHDDTCLQKVKLTSDRCRPSIMKGSILEDPFDGSLTTFSHTGSRPGDVTRERDGTTVVESTNRFRVCDFPLLTSFPGSARLRLTEVEPVTSYQTIPRISFTLSPSLGGWSSSRSSVTVRRVSMLHAVTPRTEWGDRRGPGSEAVARGGGEKPRGWGEWVFREGAPSSRSFASSALERALPLRGAQAPPGRCHRLEGKYVSKGRRRKSYPKEEEGRRAR</sequence>
<feature type="region of interest" description="Disordered" evidence="1">
    <location>
        <begin position="299"/>
        <end position="319"/>
    </location>
</feature>
<organism evidence="2 3">
    <name type="scientific">Temnothorax longispinosus</name>
    <dbReference type="NCBI Taxonomy" id="300112"/>
    <lineage>
        <taxon>Eukaryota</taxon>
        <taxon>Metazoa</taxon>
        <taxon>Ecdysozoa</taxon>
        <taxon>Arthropoda</taxon>
        <taxon>Hexapoda</taxon>
        <taxon>Insecta</taxon>
        <taxon>Pterygota</taxon>
        <taxon>Neoptera</taxon>
        <taxon>Endopterygota</taxon>
        <taxon>Hymenoptera</taxon>
        <taxon>Apocrita</taxon>
        <taxon>Aculeata</taxon>
        <taxon>Formicoidea</taxon>
        <taxon>Formicidae</taxon>
        <taxon>Myrmicinae</taxon>
        <taxon>Temnothorax</taxon>
    </lineage>
</organism>
<gene>
    <name evidence="2" type="ORF">DBV15_00111</name>
</gene>